<evidence type="ECO:0000256" key="1">
    <source>
        <dbReference type="ARBA" id="ARBA00004123"/>
    </source>
</evidence>
<dbReference type="InterPro" id="IPR001163">
    <property type="entry name" value="Sm_dom_euk/arc"/>
</dbReference>
<dbReference type="GO" id="GO:0034715">
    <property type="term" value="C:pICln-Sm protein complex"/>
    <property type="evidence" value="ECO:0007669"/>
    <property type="project" value="TreeGrafter"/>
</dbReference>
<dbReference type="KEGG" id="nvs:122891366"/>
<comment type="similarity">
    <text evidence="2 10">Belongs to the snRNP Sm proteins family. SmF/LSm6 subfamily.</text>
</comment>
<evidence type="ECO:0000256" key="6">
    <source>
        <dbReference type="ARBA" id="ARBA00023187"/>
    </source>
</evidence>
<sequence length="80" mass="8902">MNLSLSIPTSILNGLTEKAVVGKLQWGMAYKGYLVLVDDSMNMHLANTEEYIDGALSAHLSEVLIRRNVFHIRGIEEEGK</sequence>
<dbReference type="InterPro" id="IPR034100">
    <property type="entry name" value="Sm_F"/>
</dbReference>
<dbReference type="RefSeq" id="XP_044082905.1">
    <property type="nucleotide sequence ID" value="XM_044226970.1"/>
</dbReference>
<dbReference type="SUPFAM" id="SSF50182">
    <property type="entry name" value="Sm-like ribonucleoproteins"/>
    <property type="match status" value="1"/>
</dbReference>
<dbReference type="PIRSF" id="PIRSF006609">
    <property type="entry name" value="snRNP_SmF"/>
    <property type="match status" value="1"/>
</dbReference>
<dbReference type="CDD" id="cd01722">
    <property type="entry name" value="Sm_F"/>
    <property type="match status" value="1"/>
</dbReference>
<evidence type="ECO:0000256" key="10">
    <source>
        <dbReference type="PIRNR" id="PIRNR006609"/>
    </source>
</evidence>
<organism evidence="12 13">
    <name type="scientific">Neovison vison</name>
    <name type="common">American mink</name>
    <name type="synonym">Mustela vison</name>
    <dbReference type="NCBI Taxonomy" id="452646"/>
    <lineage>
        <taxon>Eukaryota</taxon>
        <taxon>Metazoa</taxon>
        <taxon>Chordata</taxon>
        <taxon>Craniata</taxon>
        <taxon>Vertebrata</taxon>
        <taxon>Euteleostomi</taxon>
        <taxon>Mammalia</taxon>
        <taxon>Eutheria</taxon>
        <taxon>Laurasiatheria</taxon>
        <taxon>Carnivora</taxon>
        <taxon>Caniformia</taxon>
        <taxon>Musteloidea</taxon>
        <taxon>Mustelidae</taxon>
        <taxon>Mustelinae</taxon>
        <taxon>Neogale</taxon>
    </lineage>
</organism>
<comment type="subcellular location">
    <subcellularLocation>
        <location evidence="1 10">Nucleus</location>
    </subcellularLocation>
</comment>
<reference evidence="12" key="1">
    <citation type="submission" date="2025-08" db="UniProtKB">
        <authorList>
            <consortium name="Ensembl"/>
        </authorList>
    </citation>
    <scope>IDENTIFICATION</scope>
</reference>
<dbReference type="GeneID" id="122891366"/>
<dbReference type="PANTHER" id="PTHR11021:SF0">
    <property type="entry name" value="SMALL NUCLEAR RIBONUCLEOPROTEIN F"/>
    <property type="match status" value="1"/>
</dbReference>
<accession>A0A8C7ACN7</accession>
<keyword evidence="8 10" id="KW-0687">Ribonucleoprotein</keyword>
<evidence type="ECO:0000259" key="11">
    <source>
        <dbReference type="SMART" id="SM00651"/>
    </source>
</evidence>
<dbReference type="GO" id="GO:0071013">
    <property type="term" value="C:catalytic step 2 spliceosome"/>
    <property type="evidence" value="ECO:0007669"/>
    <property type="project" value="TreeGrafter"/>
</dbReference>
<keyword evidence="3 10" id="KW-0507">mRNA processing</keyword>
<keyword evidence="13" id="KW-1185">Reference proteome</keyword>
<dbReference type="Ensembl" id="ENSNVIT00000005248.1">
    <property type="protein sequence ID" value="ENSNVIP00000004453.1"/>
    <property type="gene ID" value="ENSNVIG00000003587.1"/>
</dbReference>
<dbReference type="InterPro" id="IPR010920">
    <property type="entry name" value="LSM_dom_sf"/>
</dbReference>
<dbReference type="AlphaFoldDB" id="A0A8C7ACN7"/>
<evidence type="ECO:0000256" key="7">
    <source>
        <dbReference type="ARBA" id="ARBA00023242"/>
    </source>
</evidence>
<dbReference type="GO" id="GO:0003723">
    <property type="term" value="F:RNA binding"/>
    <property type="evidence" value="ECO:0007669"/>
    <property type="project" value="UniProtKB-UniRule"/>
</dbReference>
<evidence type="ECO:0000256" key="3">
    <source>
        <dbReference type="ARBA" id="ARBA00022664"/>
    </source>
</evidence>
<evidence type="ECO:0000256" key="5">
    <source>
        <dbReference type="ARBA" id="ARBA00022884"/>
    </source>
</evidence>
<evidence type="ECO:0000313" key="13">
    <source>
        <dbReference type="Proteomes" id="UP000694425"/>
    </source>
</evidence>
<dbReference type="GeneTree" id="ENSGT01120000272335"/>
<feature type="domain" description="Sm" evidence="11">
    <location>
        <begin position="10"/>
        <end position="77"/>
    </location>
</feature>
<evidence type="ECO:0000313" key="12">
    <source>
        <dbReference type="Ensembl" id="ENSNVIP00000004453.1"/>
    </source>
</evidence>
<dbReference type="GO" id="GO:0005685">
    <property type="term" value="C:U1 snRNP"/>
    <property type="evidence" value="ECO:0007669"/>
    <property type="project" value="TreeGrafter"/>
</dbReference>
<dbReference type="Proteomes" id="UP000694425">
    <property type="component" value="Unplaced"/>
</dbReference>
<proteinExistence type="inferred from homology"/>
<keyword evidence="6 10" id="KW-0508">mRNA splicing</keyword>
<reference evidence="12" key="2">
    <citation type="submission" date="2025-09" db="UniProtKB">
        <authorList>
            <consortium name="Ensembl"/>
        </authorList>
    </citation>
    <scope>IDENTIFICATION</scope>
</reference>
<gene>
    <name evidence="12" type="primary">LOC122891366</name>
</gene>
<evidence type="ECO:0000256" key="2">
    <source>
        <dbReference type="ARBA" id="ARBA00007927"/>
    </source>
</evidence>
<protein>
    <recommendedName>
        <fullName evidence="9">Sm protein F</fullName>
    </recommendedName>
</protein>
<evidence type="ECO:0000256" key="8">
    <source>
        <dbReference type="ARBA" id="ARBA00023274"/>
    </source>
</evidence>
<dbReference type="Gene3D" id="2.30.30.100">
    <property type="match status" value="1"/>
</dbReference>
<keyword evidence="4 10" id="KW-0747">Spliceosome</keyword>
<evidence type="ECO:0000256" key="4">
    <source>
        <dbReference type="ARBA" id="ARBA00022728"/>
    </source>
</evidence>
<evidence type="ECO:0000256" key="9">
    <source>
        <dbReference type="ARBA" id="ARBA00030144"/>
    </source>
</evidence>
<dbReference type="SMART" id="SM00651">
    <property type="entry name" value="Sm"/>
    <property type="match status" value="1"/>
</dbReference>
<keyword evidence="7 10" id="KW-0539">Nucleus</keyword>
<dbReference type="Pfam" id="PF01423">
    <property type="entry name" value="LSM"/>
    <property type="match status" value="1"/>
</dbReference>
<name>A0A8C7ACN7_NEOVI</name>
<dbReference type="GO" id="GO:0000398">
    <property type="term" value="P:mRNA splicing, via spliceosome"/>
    <property type="evidence" value="ECO:0007669"/>
    <property type="project" value="InterPro"/>
</dbReference>
<dbReference type="PANTHER" id="PTHR11021">
    <property type="entry name" value="SMALL NUCLEAR RIBONUCLEOPROTEIN F SNRNP-F"/>
    <property type="match status" value="1"/>
</dbReference>
<dbReference type="InterPro" id="IPR016487">
    <property type="entry name" value="Lsm6/sSmF"/>
</dbReference>
<keyword evidence="5 10" id="KW-0694">RNA-binding</keyword>